<dbReference type="Proteomes" id="UP000509510">
    <property type="component" value="Chromosome III"/>
</dbReference>
<gene>
    <name evidence="8" type="ORF">TRUGW13939_05335</name>
</gene>
<dbReference type="OrthoDB" id="1103324at2759"/>
<keyword evidence="3 6" id="KW-0560">Oxidoreductase</keyword>
<dbReference type="GO" id="GO:0004497">
    <property type="term" value="F:monooxygenase activity"/>
    <property type="evidence" value="ECO:0007669"/>
    <property type="project" value="UniProtKB-KW"/>
</dbReference>
<keyword evidence="2 5" id="KW-0479">Metal-binding</keyword>
<dbReference type="InterPro" id="IPR001128">
    <property type="entry name" value="Cyt_P450"/>
</dbReference>
<dbReference type="SUPFAM" id="SSF48264">
    <property type="entry name" value="Cytochrome P450"/>
    <property type="match status" value="1"/>
</dbReference>
<dbReference type="InterPro" id="IPR017972">
    <property type="entry name" value="Cyt_P450_CS"/>
</dbReference>
<dbReference type="GO" id="GO:0005506">
    <property type="term" value="F:iron ion binding"/>
    <property type="evidence" value="ECO:0007669"/>
    <property type="project" value="InterPro"/>
</dbReference>
<evidence type="ECO:0000256" key="1">
    <source>
        <dbReference type="ARBA" id="ARBA00010617"/>
    </source>
</evidence>
<evidence type="ECO:0000256" key="4">
    <source>
        <dbReference type="ARBA" id="ARBA00023004"/>
    </source>
</evidence>
<keyword evidence="4 5" id="KW-0408">Iron</keyword>
<dbReference type="EMBL" id="CP055900">
    <property type="protein sequence ID" value="QKX58214.1"/>
    <property type="molecule type" value="Genomic_DNA"/>
</dbReference>
<keyword evidence="6" id="KW-0503">Monooxygenase</keyword>
<sequence length="486" mass="56320">MKEYTPLISLWAQTIILLVYLIQRYRRPKFIRDLPGPRGYPLIGNYIDFPKSHPWLKFKEWGDTYGPIYQLKVFGVTYVIINDAETAEELLSERGFRYSGRSNFEMITMMTGGMDLAITAIKAKPCNGICHQTDRRPSNDYWRRGRKFAASVLGSNMVPKWDPVQAREATRMVVDMVCDPTRYQFWLERASTCASVRLTFGKNLPGAEEAEYHTQRITERMHEIERIAENPPSFARFWSEKDDHYNLEWREAAYVIATLHGGGSGTTLSTMQSYCLAMCHFPEWQKRLHDEIEQVVGSERAPNLDDIGNLPIVRAVSKELLRWRPVVPIGIPHRVAFDDEYEGYRIPAGALVVANQWGIHREKQLYPDGDEFDPERWLDMWYSSTYEHPTAKYPTIRRFSAFGIGRRICPGYDVAERALFIQIASLEWACRIKKKKTVNGEEIALPLYEYSSGVTSQPLNFQFDVEPYEARRVEVLKNAWEEAIDL</sequence>
<dbReference type="Pfam" id="PF00067">
    <property type="entry name" value="p450"/>
    <property type="match status" value="2"/>
</dbReference>
<keyword evidence="7" id="KW-0472">Membrane</keyword>
<dbReference type="AlphaFoldDB" id="A0A7H8QVY5"/>
<name>A0A7H8QVY5_TALRU</name>
<dbReference type="KEGG" id="trg:TRUGW13939_05335"/>
<organism evidence="8 9">
    <name type="scientific">Talaromyces rugulosus</name>
    <name type="common">Penicillium rugulosum</name>
    <dbReference type="NCBI Taxonomy" id="121627"/>
    <lineage>
        <taxon>Eukaryota</taxon>
        <taxon>Fungi</taxon>
        <taxon>Dikarya</taxon>
        <taxon>Ascomycota</taxon>
        <taxon>Pezizomycotina</taxon>
        <taxon>Eurotiomycetes</taxon>
        <taxon>Eurotiomycetidae</taxon>
        <taxon>Eurotiales</taxon>
        <taxon>Trichocomaceae</taxon>
        <taxon>Talaromyces</taxon>
        <taxon>Talaromyces sect. Islandici</taxon>
    </lineage>
</organism>
<feature type="binding site" description="axial binding residue" evidence="5">
    <location>
        <position position="409"/>
    </location>
    <ligand>
        <name>heme</name>
        <dbReference type="ChEBI" id="CHEBI:30413"/>
    </ligand>
    <ligandPart>
        <name>Fe</name>
        <dbReference type="ChEBI" id="CHEBI:18248"/>
    </ligandPart>
</feature>
<dbReference type="PROSITE" id="PS00086">
    <property type="entry name" value="CYTOCHROME_P450"/>
    <property type="match status" value="1"/>
</dbReference>
<evidence type="ECO:0000256" key="5">
    <source>
        <dbReference type="PIRSR" id="PIRSR602401-1"/>
    </source>
</evidence>
<dbReference type="PANTHER" id="PTHR46300">
    <property type="entry name" value="P450, PUTATIVE (EUROFUNG)-RELATED-RELATED"/>
    <property type="match status" value="1"/>
</dbReference>
<keyword evidence="7" id="KW-0812">Transmembrane</keyword>
<keyword evidence="7" id="KW-1133">Transmembrane helix</keyword>
<dbReference type="PRINTS" id="PR00463">
    <property type="entry name" value="EP450I"/>
</dbReference>
<evidence type="ECO:0000313" key="8">
    <source>
        <dbReference type="EMBL" id="QKX58214.1"/>
    </source>
</evidence>
<evidence type="ECO:0000256" key="2">
    <source>
        <dbReference type="ARBA" id="ARBA00022723"/>
    </source>
</evidence>
<dbReference type="InterPro" id="IPR002401">
    <property type="entry name" value="Cyt_P450_E_grp-I"/>
</dbReference>
<evidence type="ECO:0000256" key="6">
    <source>
        <dbReference type="RuleBase" id="RU000461"/>
    </source>
</evidence>
<dbReference type="GO" id="GO:0016705">
    <property type="term" value="F:oxidoreductase activity, acting on paired donors, with incorporation or reduction of molecular oxygen"/>
    <property type="evidence" value="ECO:0007669"/>
    <property type="project" value="InterPro"/>
</dbReference>
<dbReference type="RefSeq" id="XP_035344392.1">
    <property type="nucleotide sequence ID" value="XM_035488499.1"/>
</dbReference>
<dbReference type="InterPro" id="IPR036396">
    <property type="entry name" value="Cyt_P450_sf"/>
</dbReference>
<keyword evidence="9" id="KW-1185">Reference proteome</keyword>
<proteinExistence type="inferred from homology"/>
<evidence type="ECO:0008006" key="10">
    <source>
        <dbReference type="Google" id="ProtNLM"/>
    </source>
</evidence>
<dbReference type="PANTHER" id="PTHR46300:SF8">
    <property type="entry name" value="CYTOCHROME P450 2E1"/>
    <property type="match status" value="1"/>
</dbReference>
<protein>
    <recommendedName>
        <fullName evidence="10">Cytochrome P450</fullName>
    </recommendedName>
</protein>
<dbReference type="InterPro" id="IPR050364">
    <property type="entry name" value="Cytochrome_P450_fung"/>
</dbReference>
<accession>A0A7H8QVY5</accession>
<comment type="similarity">
    <text evidence="1 6">Belongs to the cytochrome P450 family.</text>
</comment>
<keyword evidence="5 6" id="KW-0349">Heme</keyword>
<evidence type="ECO:0000313" key="9">
    <source>
        <dbReference type="Proteomes" id="UP000509510"/>
    </source>
</evidence>
<dbReference type="GeneID" id="55992833"/>
<dbReference type="Gene3D" id="1.10.630.10">
    <property type="entry name" value="Cytochrome P450"/>
    <property type="match status" value="2"/>
</dbReference>
<feature type="transmembrane region" description="Helical" evidence="7">
    <location>
        <begin position="6"/>
        <end position="22"/>
    </location>
</feature>
<dbReference type="GO" id="GO:0020037">
    <property type="term" value="F:heme binding"/>
    <property type="evidence" value="ECO:0007669"/>
    <property type="project" value="InterPro"/>
</dbReference>
<comment type="cofactor">
    <cofactor evidence="5">
        <name>heme</name>
        <dbReference type="ChEBI" id="CHEBI:30413"/>
    </cofactor>
</comment>
<evidence type="ECO:0000256" key="3">
    <source>
        <dbReference type="ARBA" id="ARBA00023002"/>
    </source>
</evidence>
<evidence type="ECO:0000256" key="7">
    <source>
        <dbReference type="SAM" id="Phobius"/>
    </source>
</evidence>
<reference evidence="9" key="1">
    <citation type="submission" date="2020-06" db="EMBL/GenBank/DDBJ databases">
        <title>A chromosome-scale genome assembly of Talaromyces rugulosus W13939.</title>
        <authorList>
            <person name="Wang B."/>
            <person name="Guo L."/>
            <person name="Ye K."/>
            <person name="Wang L."/>
        </authorList>
    </citation>
    <scope>NUCLEOTIDE SEQUENCE [LARGE SCALE GENOMIC DNA]</scope>
    <source>
        <strain evidence="9">W13939</strain>
    </source>
</reference>